<evidence type="ECO:0000313" key="1">
    <source>
        <dbReference type="EMBL" id="ORY25062.1"/>
    </source>
</evidence>
<sequence length="127" mass="14300">MEQCYNGLAAQSWVYNGDNSISLQSASQCVDLTSEFIDFAGNLLLNEPDGSKSDGNILQTWEVSPMPRPLSRKFLIFDSVVQVTLIKNGLHNRRTRRTILDGIYKTTRIAYTTISGRNGHFFVQIQV</sequence>
<gene>
    <name evidence="1" type="ORF">BCR39DRAFT_308694</name>
</gene>
<dbReference type="EMBL" id="MCFC01000061">
    <property type="protein sequence ID" value="ORY25062.1"/>
    <property type="molecule type" value="Genomic_DNA"/>
</dbReference>
<protein>
    <submittedName>
        <fullName evidence="1">Uncharacterized protein</fullName>
    </submittedName>
</protein>
<dbReference type="AlphaFoldDB" id="A0A1Y2ARA7"/>
<proteinExistence type="predicted"/>
<evidence type="ECO:0000313" key="2">
    <source>
        <dbReference type="Proteomes" id="UP000193986"/>
    </source>
</evidence>
<dbReference type="OrthoDB" id="6770063at2759"/>
<dbReference type="PROSITE" id="PS50231">
    <property type="entry name" value="RICIN_B_LECTIN"/>
    <property type="match status" value="1"/>
</dbReference>
<organism evidence="1 2">
    <name type="scientific">Naematelia encephala</name>
    <dbReference type="NCBI Taxonomy" id="71784"/>
    <lineage>
        <taxon>Eukaryota</taxon>
        <taxon>Fungi</taxon>
        <taxon>Dikarya</taxon>
        <taxon>Basidiomycota</taxon>
        <taxon>Agaricomycotina</taxon>
        <taxon>Tremellomycetes</taxon>
        <taxon>Tremellales</taxon>
        <taxon>Naemateliaceae</taxon>
        <taxon>Naematelia</taxon>
    </lineage>
</organism>
<accession>A0A1Y2ARA7</accession>
<keyword evidence="2" id="KW-1185">Reference proteome</keyword>
<dbReference type="InterPro" id="IPR035992">
    <property type="entry name" value="Ricin_B-like_lectins"/>
</dbReference>
<comment type="caution">
    <text evidence="1">The sequence shown here is derived from an EMBL/GenBank/DDBJ whole genome shotgun (WGS) entry which is preliminary data.</text>
</comment>
<reference evidence="1 2" key="1">
    <citation type="submission" date="2016-07" db="EMBL/GenBank/DDBJ databases">
        <title>Pervasive Adenine N6-methylation of Active Genes in Fungi.</title>
        <authorList>
            <consortium name="DOE Joint Genome Institute"/>
            <person name="Mondo S.J."/>
            <person name="Dannebaum R.O."/>
            <person name="Kuo R.C."/>
            <person name="Labutti K."/>
            <person name="Haridas S."/>
            <person name="Kuo A."/>
            <person name="Salamov A."/>
            <person name="Ahrendt S.R."/>
            <person name="Lipzen A."/>
            <person name="Sullivan W."/>
            <person name="Andreopoulos W.B."/>
            <person name="Clum A."/>
            <person name="Lindquist E."/>
            <person name="Daum C."/>
            <person name="Ramamoorthy G.K."/>
            <person name="Gryganskyi A."/>
            <person name="Culley D."/>
            <person name="Magnuson J.K."/>
            <person name="James T.Y."/>
            <person name="O'Malley M.A."/>
            <person name="Stajich J.E."/>
            <person name="Spatafora J.W."/>
            <person name="Visel A."/>
            <person name="Grigoriev I.V."/>
        </authorList>
    </citation>
    <scope>NUCLEOTIDE SEQUENCE [LARGE SCALE GENOMIC DNA]</scope>
    <source>
        <strain evidence="1 2">68-887.2</strain>
    </source>
</reference>
<dbReference type="Proteomes" id="UP000193986">
    <property type="component" value="Unassembled WGS sequence"/>
</dbReference>
<dbReference type="SUPFAM" id="SSF50370">
    <property type="entry name" value="Ricin B-like lectins"/>
    <property type="match status" value="1"/>
</dbReference>
<dbReference type="InParanoid" id="A0A1Y2ARA7"/>
<name>A0A1Y2ARA7_9TREE</name>